<keyword evidence="5" id="KW-0862">Zinc</keyword>
<keyword evidence="4 11" id="KW-0378">Hydrolase</keyword>
<feature type="binding site" evidence="9">
    <location>
        <position position="106"/>
    </location>
    <ligand>
        <name>Zn(2+)</name>
        <dbReference type="ChEBI" id="CHEBI:29105"/>
        <label>1</label>
    </ligand>
</feature>
<dbReference type="InterPro" id="IPR008007">
    <property type="entry name" value="Peptidase_M42"/>
</dbReference>
<keyword evidence="6" id="KW-0482">Metalloprotease</keyword>
<dbReference type="Pfam" id="PF01546">
    <property type="entry name" value="Peptidase_M20"/>
    <property type="match status" value="1"/>
</dbReference>
<dbReference type="InterPro" id="IPR001261">
    <property type="entry name" value="ArgE/DapE_CS"/>
</dbReference>
<evidence type="ECO:0000256" key="7">
    <source>
        <dbReference type="PIRNR" id="PIRNR001123"/>
    </source>
</evidence>
<dbReference type="PANTHER" id="PTHR42994">
    <property type="entry name" value="PEPTIDASE T"/>
    <property type="match status" value="1"/>
</dbReference>
<dbReference type="InterPro" id="IPR002933">
    <property type="entry name" value="Peptidase_M20"/>
</dbReference>
<feature type="domain" description="Peptidase M20 dimerisation" evidence="10">
    <location>
        <begin position="180"/>
        <end position="272"/>
    </location>
</feature>
<keyword evidence="3 9" id="KW-0479">Metal-binding</keyword>
<reference evidence="11" key="1">
    <citation type="journal article" date="2020" name="mSystems">
        <title>Genome- and Community-Level Interaction Insights into Carbon Utilization and Element Cycling Functions of Hydrothermarchaeota in Hydrothermal Sediment.</title>
        <authorList>
            <person name="Zhou Z."/>
            <person name="Liu Y."/>
            <person name="Xu W."/>
            <person name="Pan J."/>
            <person name="Luo Z.H."/>
            <person name="Li M."/>
        </authorList>
    </citation>
    <scope>NUCLEOTIDE SEQUENCE [LARGE SCALE GENOMIC DNA]</scope>
    <source>
        <strain evidence="11">SpSt-605</strain>
    </source>
</reference>
<evidence type="ECO:0000256" key="2">
    <source>
        <dbReference type="ARBA" id="ARBA00022670"/>
    </source>
</evidence>
<feature type="binding site" evidence="9">
    <location>
        <position position="106"/>
    </location>
    <ligand>
        <name>Zn(2+)</name>
        <dbReference type="ChEBI" id="CHEBI:29105"/>
        <label>2</label>
    </ligand>
</feature>
<dbReference type="NCBIfam" id="TIGR01883">
    <property type="entry name" value="PepT-like"/>
    <property type="match status" value="1"/>
</dbReference>
<dbReference type="PIRSF" id="PIRSF001123">
    <property type="entry name" value="PepA_GA"/>
    <property type="match status" value="1"/>
</dbReference>
<dbReference type="Gene3D" id="3.40.630.10">
    <property type="entry name" value="Zn peptidases"/>
    <property type="match status" value="1"/>
</dbReference>
<accession>A0A832LWE9</accession>
<protein>
    <submittedName>
        <fullName evidence="11">M20/M25/M40 family metallo-hydrolase</fullName>
    </submittedName>
</protein>
<comment type="caution">
    <text evidence="11">The sequence shown here is derived from an EMBL/GenBank/DDBJ whole genome shotgun (WGS) entry which is preliminary data.</text>
</comment>
<dbReference type="SUPFAM" id="SSF55031">
    <property type="entry name" value="Bacterial exopeptidase dimerisation domain"/>
    <property type="match status" value="1"/>
</dbReference>
<comment type="cofactor">
    <cofactor evidence="9">
        <name>a divalent metal cation</name>
        <dbReference type="ChEBI" id="CHEBI:60240"/>
    </cofactor>
    <text evidence="9">Binds 2 divalent metal cations per subunit.</text>
</comment>
<name>A0A832LWE9_9BACT</name>
<evidence type="ECO:0000259" key="10">
    <source>
        <dbReference type="Pfam" id="PF07687"/>
    </source>
</evidence>
<evidence type="ECO:0000256" key="8">
    <source>
        <dbReference type="PIRSR" id="PIRSR001123-1"/>
    </source>
</evidence>
<dbReference type="GO" id="GO:0004177">
    <property type="term" value="F:aminopeptidase activity"/>
    <property type="evidence" value="ECO:0007669"/>
    <property type="project" value="UniProtKB-UniRule"/>
</dbReference>
<feature type="binding site" evidence="9">
    <location>
        <position position="140"/>
    </location>
    <ligand>
        <name>Zn(2+)</name>
        <dbReference type="ChEBI" id="CHEBI:29105"/>
        <label>2</label>
    </ligand>
</feature>
<dbReference type="InterPro" id="IPR010162">
    <property type="entry name" value="PepT-like"/>
</dbReference>
<evidence type="ECO:0000256" key="4">
    <source>
        <dbReference type="ARBA" id="ARBA00022801"/>
    </source>
</evidence>
<dbReference type="PANTHER" id="PTHR42994:SF2">
    <property type="entry name" value="PEPTIDASE"/>
    <property type="match status" value="1"/>
</dbReference>
<evidence type="ECO:0000256" key="3">
    <source>
        <dbReference type="ARBA" id="ARBA00022723"/>
    </source>
</evidence>
<dbReference type="EMBL" id="DSZU01000078">
    <property type="protein sequence ID" value="HGV55344.1"/>
    <property type="molecule type" value="Genomic_DNA"/>
</dbReference>
<dbReference type="SUPFAM" id="SSF53187">
    <property type="entry name" value="Zn-dependent exopeptidases"/>
    <property type="match status" value="1"/>
</dbReference>
<dbReference type="AlphaFoldDB" id="A0A832LWE9"/>
<keyword evidence="2" id="KW-0645">Protease</keyword>
<dbReference type="InterPro" id="IPR011650">
    <property type="entry name" value="Peptidase_M20_dimer"/>
</dbReference>
<dbReference type="Gene3D" id="3.30.70.360">
    <property type="match status" value="1"/>
</dbReference>
<gene>
    <name evidence="11" type="ORF">ENT73_04575</name>
</gene>
<feature type="active site" description="Proton acceptor" evidence="8">
    <location>
        <position position="139"/>
    </location>
</feature>
<evidence type="ECO:0000256" key="6">
    <source>
        <dbReference type="ARBA" id="ARBA00023049"/>
    </source>
</evidence>
<evidence type="ECO:0000256" key="1">
    <source>
        <dbReference type="ARBA" id="ARBA00001947"/>
    </source>
</evidence>
<dbReference type="GO" id="GO:0046872">
    <property type="term" value="F:metal ion binding"/>
    <property type="evidence" value="ECO:0007669"/>
    <property type="project" value="UniProtKB-UniRule"/>
</dbReference>
<comment type="similarity">
    <text evidence="7">Belongs to the peptidase M42 family.</text>
</comment>
<feature type="binding site" evidence="9">
    <location>
        <position position="163"/>
    </location>
    <ligand>
        <name>Zn(2+)</name>
        <dbReference type="ChEBI" id="CHEBI:29105"/>
        <label>1</label>
    </ligand>
</feature>
<dbReference type="PROSITE" id="PS00758">
    <property type="entry name" value="ARGE_DAPE_CPG2_1"/>
    <property type="match status" value="1"/>
</dbReference>
<proteinExistence type="inferred from homology"/>
<organism evidence="11">
    <name type="scientific">Caldimicrobium thiodismutans</name>
    <dbReference type="NCBI Taxonomy" id="1653476"/>
    <lineage>
        <taxon>Bacteria</taxon>
        <taxon>Pseudomonadati</taxon>
        <taxon>Thermodesulfobacteriota</taxon>
        <taxon>Thermodesulfobacteria</taxon>
        <taxon>Thermodesulfobacteriales</taxon>
        <taxon>Thermodesulfobacteriaceae</taxon>
        <taxon>Caldimicrobium</taxon>
    </lineage>
</organism>
<evidence type="ECO:0000313" key="11">
    <source>
        <dbReference type="EMBL" id="HGV55344.1"/>
    </source>
</evidence>
<dbReference type="InterPro" id="IPR036264">
    <property type="entry name" value="Bact_exopeptidase_dim_dom"/>
</dbReference>
<comment type="cofactor">
    <cofactor evidence="1">
        <name>Zn(2+)</name>
        <dbReference type="ChEBI" id="CHEBI:29105"/>
    </cofactor>
</comment>
<evidence type="ECO:0000256" key="5">
    <source>
        <dbReference type="ARBA" id="ARBA00022833"/>
    </source>
</evidence>
<dbReference type="GO" id="GO:0008237">
    <property type="term" value="F:metallopeptidase activity"/>
    <property type="evidence" value="ECO:0007669"/>
    <property type="project" value="UniProtKB-KW"/>
</dbReference>
<dbReference type="GO" id="GO:0006508">
    <property type="term" value="P:proteolysis"/>
    <property type="evidence" value="ECO:0007669"/>
    <property type="project" value="UniProtKB-KW"/>
</dbReference>
<evidence type="ECO:0000256" key="9">
    <source>
        <dbReference type="PIRSR" id="PIRSR001123-2"/>
    </source>
</evidence>
<dbReference type="Pfam" id="PF07687">
    <property type="entry name" value="M20_dimer"/>
    <property type="match status" value="1"/>
</dbReference>
<sequence>MIDEGRLLLEFKTLLGIESPSKREGKLAYYLADIFEALGFTTFFDKSGEHTSSEVGNLIVKIPGTIPAPPLMFCAHLDTVGPCEGVEIIEEEGLIRSNGKTILGADDKAGIAVMVELAKVLRENPFPHAPVELVFTTCEEIGLLGAKYLDYNLLEAKFGLVLDSENPWEVINKAPSSYQFLLKVYGKSAHAGLEPEKGINAIKLLAQIITQLPSGRLDEETTMNLGKIHGGAYVNVVPDLAFLEGEMRSHSEEKLENLKERIDSIAKEVIENYLYKVEDLPKYKLDFTTVFKAFHLPEDGPEASLIKKAGERVGLQLTFRKKEGGSDANVFNSRGIKTFILGTGMQKVHTTEEFIMIKDLLDCAKLSLEILKTYSENFREIS</sequence>